<reference evidence="1 2" key="1">
    <citation type="journal article" date="2020" name="G3 (Bethesda)">
        <title>Genetic Underpinnings of Host Manipulation by Ophiocordyceps as Revealed by Comparative Transcriptomics.</title>
        <authorList>
            <person name="Will I."/>
            <person name="Das B."/>
            <person name="Trinh T."/>
            <person name="Brachmann A."/>
            <person name="Ohm R.A."/>
            <person name="de Bekker C."/>
        </authorList>
    </citation>
    <scope>NUCLEOTIDE SEQUENCE [LARGE SCALE GENOMIC DNA]</scope>
    <source>
        <strain evidence="1 2">EC05</strain>
    </source>
</reference>
<dbReference type="AlphaFoldDB" id="A0A8H4QCD7"/>
<dbReference type="OrthoDB" id="4926641at2759"/>
<keyword evidence="2" id="KW-1185">Reference proteome</keyword>
<organism evidence="1 2">
    <name type="scientific">Ophiocordyceps camponoti-floridani</name>
    <dbReference type="NCBI Taxonomy" id="2030778"/>
    <lineage>
        <taxon>Eukaryota</taxon>
        <taxon>Fungi</taxon>
        <taxon>Dikarya</taxon>
        <taxon>Ascomycota</taxon>
        <taxon>Pezizomycotina</taxon>
        <taxon>Sordariomycetes</taxon>
        <taxon>Hypocreomycetidae</taxon>
        <taxon>Hypocreales</taxon>
        <taxon>Ophiocordycipitaceae</taxon>
        <taxon>Ophiocordyceps</taxon>
    </lineage>
</organism>
<evidence type="ECO:0000313" key="2">
    <source>
        <dbReference type="Proteomes" id="UP000562929"/>
    </source>
</evidence>
<comment type="caution">
    <text evidence="1">The sequence shown here is derived from an EMBL/GenBank/DDBJ whole genome shotgun (WGS) entry which is preliminary data.</text>
</comment>
<gene>
    <name evidence="1" type="ORF">GQ602_000546</name>
</gene>
<sequence length="73" mass="8104">MDDESALQRKIELQAPEDLAFLVANVRRAARERLDEAFPLVDGGGEDELRNGIAQLVEQFIEKPSPSPPQTSQ</sequence>
<dbReference type="Proteomes" id="UP000562929">
    <property type="component" value="Unassembled WGS sequence"/>
</dbReference>
<dbReference type="EMBL" id="JAACLJ010000001">
    <property type="protein sequence ID" value="KAF4594933.1"/>
    <property type="molecule type" value="Genomic_DNA"/>
</dbReference>
<name>A0A8H4QCD7_9HYPO</name>
<protein>
    <submittedName>
        <fullName evidence="1">Kinetochore protein mis14</fullName>
    </submittedName>
</protein>
<evidence type="ECO:0000313" key="1">
    <source>
        <dbReference type="EMBL" id="KAF4594933.1"/>
    </source>
</evidence>
<proteinExistence type="predicted"/>
<accession>A0A8H4QCD7</accession>